<keyword evidence="8" id="KW-0328">Glycosyltransferase</keyword>
<evidence type="ECO:0000313" key="10">
    <source>
        <dbReference type="Proteomes" id="UP000434580"/>
    </source>
</evidence>
<keyword evidence="4 7" id="KW-0812">Transmembrane</keyword>
<dbReference type="NCBIfam" id="TIGR00544">
    <property type="entry name" value="lgt"/>
    <property type="match status" value="1"/>
</dbReference>
<comment type="similarity">
    <text evidence="1 7">Belongs to the Lgt family.</text>
</comment>
<feature type="transmembrane region" description="Helical" evidence="7">
    <location>
        <begin position="57"/>
        <end position="76"/>
    </location>
</feature>
<dbReference type="HAMAP" id="MF_01147">
    <property type="entry name" value="Lgt"/>
    <property type="match status" value="1"/>
</dbReference>
<dbReference type="GO" id="GO:0005886">
    <property type="term" value="C:plasma membrane"/>
    <property type="evidence" value="ECO:0007669"/>
    <property type="project" value="UniProtKB-SubCell"/>
</dbReference>
<evidence type="ECO:0000256" key="6">
    <source>
        <dbReference type="ARBA" id="ARBA00023136"/>
    </source>
</evidence>
<sequence>MLVHPNMDPVAIDLGFVQIHWYGLMYLAAFAFAYWICRFRAKQGRAPFRPDQVDDIVFFVAMGTIIGGRLGYMLFYNFGTLVADPVSLFRIGSGGMSFHGGLIGVMLGLGYWARREKVAIGDIFDFAALAAPVGMGFGRLGNFIGQELWGRPTDVPWAMVFPRDPSGLARHPSQLYQAFLEGIVLFAVIYWFTSTTRPRWAAAGLFAILYGIFRFLVEFVREPDAHIGFDLWGWMSRGQLLSIPMIMIGILVMMIAYYRNVQPVFVDPTPPKTDKKA</sequence>
<keyword evidence="5 7" id="KW-1133">Transmembrane helix</keyword>
<feature type="transmembrane region" description="Helical" evidence="7">
    <location>
        <begin position="238"/>
        <end position="258"/>
    </location>
</feature>
<evidence type="ECO:0000256" key="1">
    <source>
        <dbReference type="ARBA" id="ARBA00007150"/>
    </source>
</evidence>
<keyword evidence="8" id="KW-0449">Lipoprotein</keyword>
<dbReference type="GO" id="GO:0042158">
    <property type="term" value="P:lipoprotein biosynthetic process"/>
    <property type="evidence" value="ECO:0007669"/>
    <property type="project" value="UniProtKB-UniRule"/>
</dbReference>
<evidence type="ECO:0000256" key="5">
    <source>
        <dbReference type="ARBA" id="ARBA00022989"/>
    </source>
</evidence>
<evidence type="ECO:0000256" key="3">
    <source>
        <dbReference type="ARBA" id="ARBA00022679"/>
    </source>
</evidence>
<dbReference type="PANTHER" id="PTHR30589">
    <property type="entry name" value="PROLIPOPROTEIN DIACYLGLYCERYL TRANSFERASE"/>
    <property type="match status" value="1"/>
</dbReference>
<keyword evidence="2 7" id="KW-1003">Cell membrane</keyword>
<organism evidence="8 10">
    <name type="scientific">BD1-7 clade bacterium</name>
    <dbReference type="NCBI Taxonomy" id="2029982"/>
    <lineage>
        <taxon>Bacteria</taxon>
        <taxon>Pseudomonadati</taxon>
        <taxon>Pseudomonadota</taxon>
        <taxon>Gammaproteobacteria</taxon>
        <taxon>Cellvibrionales</taxon>
        <taxon>Spongiibacteraceae</taxon>
        <taxon>BD1-7 clade</taxon>
    </lineage>
</organism>
<comment type="catalytic activity">
    <reaction evidence="7">
        <text>L-cysteinyl-[prolipoprotein] + a 1,2-diacyl-sn-glycero-3-phospho-(1'-sn-glycerol) = an S-1,2-diacyl-sn-glyceryl-L-cysteinyl-[prolipoprotein] + sn-glycerol 1-phosphate + H(+)</text>
        <dbReference type="Rhea" id="RHEA:56712"/>
        <dbReference type="Rhea" id="RHEA-COMP:14679"/>
        <dbReference type="Rhea" id="RHEA-COMP:14680"/>
        <dbReference type="ChEBI" id="CHEBI:15378"/>
        <dbReference type="ChEBI" id="CHEBI:29950"/>
        <dbReference type="ChEBI" id="CHEBI:57685"/>
        <dbReference type="ChEBI" id="CHEBI:64716"/>
        <dbReference type="ChEBI" id="CHEBI:140658"/>
        <dbReference type="EC" id="2.5.1.145"/>
    </reaction>
</comment>
<feature type="transmembrane region" description="Helical" evidence="7">
    <location>
        <begin position="20"/>
        <end position="37"/>
    </location>
</feature>
<keyword evidence="3 7" id="KW-0808">Transferase</keyword>
<name>A0A5S9MRL1_9GAMM</name>
<comment type="function">
    <text evidence="7">Catalyzes the transfer of the diacylglyceryl group from phosphatidylglycerol to the sulfhydryl group of the N-terminal cysteine of a prolipoprotein, the first step in the formation of mature lipoproteins.</text>
</comment>
<proteinExistence type="inferred from homology"/>
<feature type="transmembrane region" description="Helical" evidence="7">
    <location>
        <begin position="96"/>
        <end position="113"/>
    </location>
</feature>
<dbReference type="InterPro" id="IPR001640">
    <property type="entry name" value="Lgt"/>
</dbReference>
<dbReference type="UniPathway" id="UPA00664"/>
<evidence type="ECO:0000256" key="7">
    <source>
        <dbReference type="HAMAP-Rule" id="MF_01147"/>
    </source>
</evidence>
<reference evidence="10 11" key="1">
    <citation type="submission" date="2019-11" db="EMBL/GenBank/DDBJ databases">
        <authorList>
            <person name="Holert J."/>
        </authorList>
    </citation>
    <scope>NUCLEOTIDE SEQUENCE [LARGE SCALE GENOMIC DNA]</scope>
    <source>
        <strain evidence="8">BC5_2</strain>
        <strain evidence="9">SB11_3</strain>
    </source>
</reference>
<dbReference type="EMBL" id="CACSIO010000001">
    <property type="protein sequence ID" value="CAA0080790.1"/>
    <property type="molecule type" value="Genomic_DNA"/>
</dbReference>
<keyword evidence="6 7" id="KW-0472">Membrane</keyword>
<keyword evidence="11" id="KW-1185">Reference proteome</keyword>
<comment type="pathway">
    <text evidence="7">Protein modification; lipoprotein biosynthesis (diacylglyceryl transfer).</text>
</comment>
<dbReference type="PANTHER" id="PTHR30589:SF0">
    <property type="entry name" value="PHOSPHATIDYLGLYCEROL--PROLIPOPROTEIN DIACYLGLYCERYL TRANSFERASE"/>
    <property type="match status" value="1"/>
</dbReference>
<dbReference type="PROSITE" id="PS01311">
    <property type="entry name" value="LGT"/>
    <property type="match status" value="1"/>
</dbReference>
<evidence type="ECO:0000256" key="4">
    <source>
        <dbReference type="ARBA" id="ARBA00022692"/>
    </source>
</evidence>
<dbReference type="Proteomes" id="UP000434580">
    <property type="component" value="Unassembled WGS sequence"/>
</dbReference>
<evidence type="ECO:0000256" key="2">
    <source>
        <dbReference type="ARBA" id="ARBA00022475"/>
    </source>
</evidence>
<evidence type="ECO:0000313" key="11">
    <source>
        <dbReference type="Proteomes" id="UP000441399"/>
    </source>
</evidence>
<dbReference type="Pfam" id="PF01790">
    <property type="entry name" value="LGT"/>
    <property type="match status" value="1"/>
</dbReference>
<dbReference type="Proteomes" id="UP000441399">
    <property type="component" value="Unassembled WGS sequence"/>
</dbReference>
<gene>
    <name evidence="8" type="primary">lgt_1</name>
    <name evidence="7" type="synonym">lgt</name>
    <name evidence="8" type="ORF">DPBNPPHM_00177</name>
    <name evidence="9" type="ORF">OPDIPICF_00239</name>
</gene>
<dbReference type="GO" id="GO:0008961">
    <property type="term" value="F:phosphatidylglycerol-prolipoprotein diacylglyceryl transferase activity"/>
    <property type="evidence" value="ECO:0007669"/>
    <property type="project" value="UniProtKB-UniRule"/>
</dbReference>
<comment type="subcellular location">
    <subcellularLocation>
        <location evidence="7">Cell membrane</location>
        <topology evidence="7">Multi-pass membrane protein</topology>
    </subcellularLocation>
</comment>
<feature type="transmembrane region" description="Helical" evidence="7">
    <location>
        <begin position="199"/>
        <end position="217"/>
    </location>
</feature>
<accession>A0A5S9MRL1</accession>
<dbReference type="OrthoDB" id="871140at2"/>
<feature type="binding site" evidence="7">
    <location>
        <position position="139"/>
    </location>
    <ligand>
        <name>a 1,2-diacyl-sn-glycero-3-phospho-(1'-sn-glycerol)</name>
        <dbReference type="ChEBI" id="CHEBI:64716"/>
    </ligand>
</feature>
<dbReference type="EC" id="2.5.1.145" evidence="7"/>
<evidence type="ECO:0000313" key="9">
    <source>
        <dbReference type="EMBL" id="CAA0080790.1"/>
    </source>
</evidence>
<evidence type="ECO:0000313" key="8">
    <source>
        <dbReference type="EMBL" id="CAA0079799.1"/>
    </source>
</evidence>
<feature type="transmembrane region" description="Helical" evidence="7">
    <location>
        <begin position="175"/>
        <end position="193"/>
    </location>
</feature>
<protein>
    <recommendedName>
        <fullName evidence="7">Phosphatidylglycerol--prolipoprotein diacylglyceryl transferase</fullName>
        <ecNumber evidence="7">2.5.1.145</ecNumber>
    </recommendedName>
</protein>
<dbReference type="EMBL" id="CACSII010000001">
    <property type="protein sequence ID" value="CAA0079799.1"/>
    <property type="molecule type" value="Genomic_DNA"/>
</dbReference>
<dbReference type="AlphaFoldDB" id="A0A5S9MRL1"/>